<evidence type="ECO:0000313" key="1">
    <source>
        <dbReference type="EMBL" id="CEK96928.1"/>
    </source>
</evidence>
<reference evidence="1" key="1">
    <citation type="submission" date="2014-12" db="EMBL/GenBank/DDBJ databases">
        <title>Insight into the proteome of Arion vulgaris.</title>
        <authorList>
            <person name="Aradska J."/>
            <person name="Bulat T."/>
            <person name="Smidak R."/>
            <person name="Sarate P."/>
            <person name="Gangsoo J."/>
            <person name="Sialana F."/>
            <person name="Bilban M."/>
            <person name="Lubec G."/>
        </authorList>
    </citation>
    <scope>NUCLEOTIDE SEQUENCE</scope>
    <source>
        <tissue evidence="1">Skin</tissue>
    </source>
</reference>
<dbReference type="AlphaFoldDB" id="A0A0B7BVD1"/>
<feature type="non-terminal residue" evidence="1">
    <location>
        <position position="1"/>
    </location>
</feature>
<dbReference type="EMBL" id="HACG01050063">
    <property type="protein sequence ID" value="CEK96928.1"/>
    <property type="molecule type" value="Transcribed_RNA"/>
</dbReference>
<protein>
    <submittedName>
        <fullName evidence="1">Uncharacterized protein</fullName>
    </submittedName>
</protein>
<sequence length="49" mass="5594">EICYIYLALEGKLIFLTSFNAWHPKVSGLQFYTADILDFVGVEISSCDY</sequence>
<gene>
    <name evidence="1" type="primary">ORF214029</name>
</gene>
<name>A0A0B7BVD1_9EUPU</name>
<accession>A0A0B7BVD1</accession>
<organism evidence="1">
    <name type="scientific">Arion vulgaris</name>
    <dbReference type="NCBI Taxonomy" id="1028688"/>
    <lineage>
        <taxon>Eukaryota</taxon>
        <taxon>Metazoa</taxon>
        <taxon>Spiralia</taxon>
        <taxon>Lophotrochozoa</taxon>
        <taxon>Mollusca</taxon>
        <taxon>Gastropoda</taxon>
        <taxon>Heterobranchia</taxon>
        <taxon>Euthyneura</taxon>
        <taxon>Panpulmonata</taxon>
        <taxon>Eupulmonata</taxon>
        <taxon>Stylommatophora</taxon>
        <taxon>Helicina</taxon>
        <taxon>Arionoidea</taxon>
        <taxon>Arionidae</taxon>
        <taxon>Arion</taxon>
    </lineage>
</organism>
<proteinExistence type="predicted"/>